<dbReference type="EMBL" id="ML006547">
    <property type="protein sequence ID" value="RKP16440.1"/>
    <property type="molecule type" value="Genomic_DNA"/>
</dbReference>
<gene>
    <name evidence="2" type="ORF">ROZALSC1DRAFT_25278</name>
</gene>
<dbReference type="Proteomes" id="UP000281549">
    <property type="component" value="Unassembled WGS sequence"/>
</dbReference>
<accession>A0A4P9YE04</accession>
<dbReference type="InterPro" id="IPR036691">
    <property type="entry name" value="Endo/exonu/phosph_ase_sf"/>
</dbReference>
<protein>
    <recommendedName>
        <fullName evidence="4">Endonuclease/exonuclease/phosphatase domain-containing protein</fullName>
    </recommendedName>
</protein>
<sequence length="580" mass="65311">MEKNFSDKVPGVNISPTGDIHAEKSDNIVLGNNIKNVTSENGTEIGPVLDDVPLMEVDELETAMSNLSEADRAIWQVLETFRKSPRTPEDFEVMEVKLFNLTKSNLICECKGILFNHGRGGDPNQFGARLIQVGCKNCKKRTRFVPILNANHKEKLATQNKETPSLTQKKINFVAKKRAIEEPEEVIQQDKEVIPTENDSRIKELEKENAELKALLKSQSAQIAQLIEEVKKLNEKVAPQTNETSPSIQPAKVPEVIATAPAKIETENEKPARTFASIAKKNSTPRKILKKTIRAAQTLGKPRGPPAEFLRYHIVLHNSRAVRQHRIDKKLGSLSRRFFKENNLTPFVAQSSFVGNSILEVYIVAHESIAFEETCTKNELSFIMEPNLLDVPVHAKVTDVEAQVVKRLAYLYHHAHTINLRKAIISDLPIELQMDIETAAEIIGNKTSKQNEQTNQKENQNNIDLLILGETWLSSGDNIPFKNCCVYNACHSSDEIILRGGRRGKGGLCILAKNREAFVLIREDECKRWALFKYFDFFICALYLEPSANDSILNEIFEILDDETDGFKESFILAGDINAR</sequence>
<dbReference type="SUPFAM" id="SSF56219">
    <property type="entry name" value="DNase I-like"/>
    <property type="match status" value="1"/>
</dbReference>
<evidence type="ECO:0000313" key="2">
    <source>
        <dbReference type="EMBL" id="RKP16440.1"/>
    </source>
</evidence>
<organism evidence="2 3">
    <name type="scientific">Rozella allomycis (strain CSF55)</name>
    <dbReference type="NCBI Taxonomy" id="988480"/>
    <lineage>
        <taxon>Eukaryota</taxon>
        <taxon>Fungi</taxon>
        <taxon>Fungi incertae sedis</taxon>
        <taxon>Cryptomycota</taxon>
        <taxon>Cryptomycota incertae sedis</taxon>
        <taxon>Rozella</taxon>
    </lineage>
</organism>
<feature type="coiled-coil region" evidence="1">
    <location>
        <begin position="202"/>
        <end position="243"/>
    </location>
</feature>
<evidence type="ECO:0008006" key="4">
    <source>
        <dbReference type="Google" id="ProtNLM"/>
    </source>
</evidence>
<keyword evidence="1" id="KW-0175">Coiled coil</keyword>
<evidence type="ECO:0000256" key="1">
    <source>
        <dbReference type="SAM" id="Coils"/>
    </source>
</evidence>
<feature type="non-terminal residue" evidence="2">
    <location>
        <position position="580"/>
    </location>
</feature>
<proteinExistence type="predicted"/>
<reference evidence="3" key="1">
    <citation type="journal article" date="2018" name="Nat. Microbiol.">
        <title>Leveraging single-cell genomics to expand the fungal tree of life.</title>
        <authorList>
            <person name="Ahrendt S.R."/>
            <person name="Quandt C.A."/>
            <person name="Ciobanu D."/>
            <person name="Clum A."/>
            <person name="Salamov A."/>
            <person name="Andreopoulos B."/>
            <person name="Cheng J.F."/>
            <person name="Woyke T."/>
            <person name="Pelin A."/>
            <person name="Henrissat B."/>
            <person name="Reynolds N.K."/>
            <person name="Benny G.L."/>
            <person name="Smith M.E."/>
            <person name="James T.Y."/>
            <person name="Grigoriev I.V."/>
        </authorList>
    </citation>
    <scope>NUCLEOTIDE SEQUENCE [LARGE SCALE GENOMIC DNA]</scope>
    <source>
        <strain evidence="3">CSF55</strain>
    </source>
</reference>
<evidence type="ECO:0000313" key="3">
    <source>
        <dbReference type="Proteomes" id="UP000281549"/>
    </source>
</evidence>
<dbReference type="Gene3D" id="3.60.10.10">
    <property type="entry name" value="Endonuclease/exonuclease/phosphatase"/>
    <property type="match status" value="1"/>
</dbReference>
<dbReference type="AlphaFoldDB" id="A0A4P9YE04"/>
<name>A0A4P9YE04_ROZAC</name>